<evidence type="ECO:0000313" key="2">
    <source>
        <dbReference type="EMBL" id="BBP02438.1"/>
    </source>
</evidence>
<dbReference type="KEGG" id="sniv:SFSGTM_31460"/>
<dbReference type="Gene3D" id="3.40.250.10">
    <property type="entry name" value="Rhodanese-like domain"/>
    <property type="match status" value="1"/>
</dbReference>
<accession>A0A809S5D4</accession>
<gene>
    <name evidence="2" type="ORF">SFSGTM_31460</name>
</gene>
<dbReference type="CDD" id="cd00158">
    <property type="entry name" value="RHOD"/>
    <property type="match status" value="1"/>
</dbReference>
<evidence type="ECO:0000259" key="1">
    <source>
        <dbReference type="PROSITE" id="PS50206"/>
    </source>
</evidence>
<dbReference type="Proteomes" id="UP000463939">
    <property type="component" value="Chromosome"/>
</dbReference>
<evidence type="ECO:0000313" key="3">
    <source>
        <dbReference type="Proteomes" id="UP000463939"/>
    </source>
</evidence>
<name>A0A809S5D4_9PROT</name>
<proteinExistence type="predicted"/>
<dbReference type="EMBL" id="AP021881">
    <property type="protein sequence ID" value="BBP02438.1"/>
    <property type="molecule type" value="Genomic_DNA"/>
</dbReference>
<dbReference type="PANTHER" id="PTHR44086">
    <property type="entry name" value="THIOSULFATE SULFURTRANSFERASE RDL2, MITOCHONDRIAL-RELATED"/>
    <property type="match status" value="1"/>
</dbReference>
<feature type="domain" description="Rhodanese" evidence="1">
    <location>
        <begin position="17"/>
        <end position="129"/>
    </location>
</feature>
<dbReference type="SUPFAM" id="SSF52821">
    <property type="entry name" value="Rhodanese/Cell cycle control phosphatase"/>
    <property type="match status" value="1"/>
</dbReference>
<dbReference type="PANTHER" id="PTHR44086:SF10">
    <property type="entry name" value="THIOSULFATE SULFURTRANSFERASE_RHODANESE-LIKE DOMAIN-CONTAINING PROTEIN 3"/>
    <property type="match status" value="1"/>
</dbReference>
<dbReference type="PROSITE" id="PS50206">
    <property type="entry name" value="RHODANESE_3"/>
    <property type="match status" value="1"/>
</dbReference>
<dbReference type="GO" id="GO:0004792">
    <property type="term" value="F:thiosulfate-cyanide sulfurtransferase activity"/>
    <property type="evidence" value="ECO:0007669"/>
    <property type="project" value="TreeGrafter"/>
</dbReference>
<dbReference type="InterPro" id="IPR036873">
    <property type="entry name" value="Rhodanese-like_dom_sf"/>
</dbReference>
<dbReference type="RefSeq" id="WP_162086072.1">
    <property type="nucleotide sequence ID" value="NZ_AP021881.1"/>
</dbReference>
<dbReference type="InterPro" id="IPR001763">
    <property type="entry name" value="Rhodanese-like_dom"/>
</dbReference>
<keyword evidence="3" id="KW-1185">Reference proteome</keyword>
<dbReference type="AlphaFoldDB" id="A0A809S5D4"/>
<organism evidence="2 3">
    <name type="scientific">Sulfuriferula nivalis</name>
    <dbReference type="NCBI Taxonomy" id="2675298"/>
    <lineage>
        <taxon>Bacteria</taxon>
        <taxon>Pseudomonadati</taxon>
        <taxon>Pseudomonadota</taxon>
        <taxon>Betaproteobacteria</taxon>
        <taxon>Nitrosomonadales</taxon>
        <taxon>Sulfuricellaceae</taxon>
        <taxon>Sulfuriferula</taxon>
    </lineage>
</organism>
<dbReference type="Pfam" id="PF00581">
    <property type="entry name" value="Rhodanese"/>
    <property type="match status" value="1"/>
</dbReference>
<reference evidence="3" key="1">
    <citation type="submission" date="2019-11" db="EMBL/GenBank/DDBJ databases">
        <title>Isolation and characterization of a novel species in the genus Sulfuriferula.</title>
        <authorList>
            <person name="Mochizuki J."/>
            <person name="Kojima H."/>
            <person name="Fukui M."/>
        </authorList>
    </citation>
    <scope>NUCLEOTIDE SEQUENCE [LARGE SCALE GENOMIC DNA]</scope>
    <source>
        <strain evidence="3">SGTM</strain>
    </source>
</reference>
<sequence length="129" mass="14504">MNDTIEISASSAIELVKLDLACLIDIRQPFELEAEGTIANAISLPLFQLKKSLGHALNEEEQELLDADLPDPHDVQHFLQLINGLHYTKERILICVCNSGRRSLPATQLFRELGYQRVFSLRGGYRALT</sequence>
<protein>
    <recommendedName>
        <fullName evidence="1">Rhodanese domain-containing protein</fullName>
    </recommendedName>
</protein>
<dbReference type="SMART" id="SM00450">
    <property type="entry name" value="RHOD"/>
    <property type="match status" value="1"/>
</dbReference>